<dbReference type="OrthoDB" id="248923at2759"/>
<comment type="similarity">
    <text evidence="1">Belongs to the protein kinase superfamily. NEK Ser/Thr protein kinase family. NIMA subfamily.</text>
</comment>
<feature type="compositionally biased region" description="Polar residues" evidence="11">
    <location>
        <begin position="453"/>
        <end position="474"/>
    </location>
</feature>
<feature type="region of interest" description="Disordered" evidence="11">
    <location>
        <begin position="827"/>
        <end position="864"/>
    </location>
</feature>
<evidence type="ECO:0000256" key="4">
    <source>
        <dbReference type="ARBA" id="ARBA00022679"/>
    </source>
</evidence>
<feature type="compositionally biased region" description="Polar residues" evidence="11">
    <location>
        <begin position="339"/>
        <end position="351"/>
    </location>
</feature>
<evidence type="ECO:0000256" key="11">
    <source>
        <dbReference type="SAM" id="MobiDB-lite"/>
    </source>
</evidence>
<dbReference type="InterPro" id="IPR008271">
    <property type="entry name" value="Ser/Thr_kinase_AS"/>
</dbReference>
<gene>
    <name evidence="13" type="ORF">TTHERM_00657380</name>
</gene>
<dbReference type="PANTHER" id="PTHR44899">
    <property type="entry name" value="CAMK FAMILY PROTEIN KINASE"/>
    <property type="match status" value="1"/>
</dbReference>
<feature type="compositionally biased region" description="Acidic residues" evidence="11">
    <location>
        <begin position="830"/>
        <end position="848"/>
    </location>
</feature>
<dbReference type="EMBL" id="GG662471">
    <property type="protein sequence ID" value="EAS03793.1"/>
    <property type="molecule type" value="Genomic_DNA"/>
</dbReference>
<dbReference type="Gene3D" id="1.10.510.10">
    <property type="entry name" value="Transferase(Phosphotransferase) domain 1"/>
    <property type="match status" value="1"/>
</dbReference>
<evidence type="ECO:0000256" key="9">
    <source>
        <dbReference type="ARBA" id="ARBA00048679"/>
    </source>
</evidence>
<keyword evidence="6 13" id="KW-0418">Kinase</keyword>
<dbReference type="GO" id="GO:0005524">
    <property type="term" value="F:ATP binding"/>
    <property type="evidence" value="ECO:0007669"/>
    <property type="project" value="UniProtKB-UniRule"/>
</dbReference>
<dbReference type="AlphaFoldDB" id="I7MM17"/>
<dbReference type="KEGG" id="tet:TTHERM_00657380"/>
<dbReference type="STRING" id="312017.I7MM17"/>
<evidence type="ECO:0000256" key="7">
    <source>
        <dbReference type="ARBA" id="ARBA00022840"/>
    </source>
</evidence>
<evidence type="ECO:0000256" key="5">
    <source>
        <dbReference type="ARBA" id="ARBA00022741"/>
    </source>
</evidence>
<dbReference type="eggNOG" id="KOG0589">
    <property type="taxonomic scope" value="Eukaryota"/>
</dbReference>
<dbReference type="PROSITE" id="PS00107">
    <property type="entry name" value="PROTEIN_KINASE_ATP"/>
    <property type="match status" value="1"/>
</dbReference>
<dbReference type="CDD" id="cd08215">
    <property type="entry name" value="STKc_Nek"/>
    <property type="match status" value="1"/>
</dbReference>
<feature type="compositionally biased region" description="Polar residues" evidence="11">
    <location>
        <begin position="419"/>
        <end position="434"/>
    </location>
</feature>
<feature type="compositionally biased region" description="Polar residues" evidence="11">
    <location>
        <begin position="500"/>
        <end position="527"/>
    </location>
</feature>
<evidence type="ECO:0000256" key="1">
    <source>
        <dbReference type="ARBA" id="ARBA00010886"/>
    </source>
</evidence>
<dbReference type="RefSeq" id="XP_001024038.1">
    <property type="nucleotide sequence ID" value="XM_001024038.3"/>
</dbReference>
<dbReference type="PROSITE" id="PS00108">
    <property type="entry name" value="PROTEIN_KINASE_ST"/>
    <property type="match status" value="1"/>
</dbReference>
<feature type="region of interest" description="Disordered" evidence="11">
    <location>
        <begin position="1"/>
        <end position="26"/>
    </location>
</feature>
<keyword evidence="4" id="KW-0808">Transferase</keyword>
<dbReference type="PROSITE" id="PS50011">
    <property type="entry name" value="PROTEIN_KINASE_DOM"/>
    <property type="match status" value="1"/>
</dbReference>
<feature type="region of interest" description="Disordered" evidence="11">
    <location>
        <begin position="330"/>
        <end position="391"/>
    </location>
</feature>
<feature type="compositionally biased region" description="Basic and acidic residues" evidence="11">
    <location>
        <begin position="849"/>
        <end position="864"/>
    </location>
</feature>
<feature type="region of interest" description="Disordered" evidence="11">
    <location>
        <begin position="418"/>
        <end position="550"/>
    </location>
</feature>
<dbReference type="InterPro" id="IPR051131">
    <property type="entry name" value="NEK_Ser/Thr_kinase_NIMA"/>
</dbReference>
<sequence>MKRGLSPSVSKNLNQVQNSKPYQSQAAQVVKKQSEYKNKYRELEQIGKGTSGTVFLVKSKQDKKFYIAKKIILTNLNEQERQAVEQELILLKKLKHPHIVGYKENFLEPYYMIIIMEYCEQGDLSFHIKQKLKENDHFPENIILNWFIQLTMALDFIHEKHVLHRDVKSSNIFLTSSGSIKLGDFGISKVLHSTADKAQTLIGTPYYLSPEVCENKPYTYQSDIWALGCVLFEMCALKHPFVSESLMALVVKIIREPNPNIPNMYSSDLNCLVQILLAKKPESRPRTKQILSFPFVNEAMKDFISSKGLKDELKNLPIKKTQLHIKKEQKINQEKEQQPSSIKQIQRKNSLQNQAQKQANIKAQPQQNVQKHQEQQKSVGSTKINRKNSNDIKKMEELIQKQMKEVQSEVQKKLVEIKGSNNKKPNTSNLQDQKSPSNPSLSKPSSASSQSSTAHQTPQRQNDQKIKQSPSRQIQPKIEEKHTKQSPQIMTKNKVETHNKQSPQSQIAQKQVGTPQNISKNPSSGVLSNESKTSNSSKNSSRVIDEDDYDKKYQEMMNKVKQEYEQIKKESPNPKKSPTINNQKVASSSSASQNNQKQNNLIHPQKASSNQNYQPTPTQLNQGVVSAQSQQRYNTNYSKNNFEMTQIEEDIQIKNIPDNQAEKVQTNINLQDSSKKQNFHFSQKGQNNSLLQDSNVSFNLSLTNDSVFNNTAFKSNLPKKQSTIITSGGKEQIIEEIIENEEAQEHENIKSQAPSDVSEYKNEFLNSEFIKSNKSDDASKYQTVISEHIQTQMMPQIPTQNIQKNNQEEINDFQDDDLDFESLPQREDYLDSEEDNEYEEDFEVSSEEGDSKNEQKENNDFRLTRKNLDKELDEVIEMYKSQLLNNSGQEEYNKFKHMLNMSEIAEASVEYSSGEVSKKMMIPAAQKQQKSNFTKK</sequence>
<feature type="binding site" evidence="10">
    <location>
        <position position="70"/>
    </location>
    <ligand>
        <name>ATP</name>
        <dbReference type="ChEBI" id="CHEBI:30616"/>
    </ligand>
</feature>
<feature type="compositionally biased region" description="Low complexity" evidence="11">
    <location>
        <begin position="581"/>
        <end position="600"/>
    </location>
</feature>
<proteinExistence type="inferred from homology"/>
<dbReference type="Pfam" id="PF00069">
    <property type="entry name" value="Pkinase"/>
    <property type="match status" value="1"/>
</dbReference>
<evidence type="ECO:0000256" key="8">
    <source>
        <dbReference type="ARBA" id="ARBA00047899"/>
    </source>
</evidence>
<dbReference type="Gene3D" id="3.30.200.20">
    <property type="entry name" value="Phosphorylase Kinase, domain 1"/>
    <property type="match status" value="1"/>
</dbReference>
<evidence type="ECO:0000256" key="3">
    <source>
        <dbReference type="ARBA" id="ARBA00022527"/>
    </source>
</evidence>
<dbReference type="EC" id="2.7.11.1" evidence="2"/>
<comment type="catalytic activity">
    <reaction evidence="8">
        <text>L-threonyl-[protein] + ATP = O-phospho-L-threonyl-[protein] + ADP + H(+)</text>
        <dbReference type="Rhea" id="RHEA:46608"/>
        <dbReference type="Rhea" id="RHEA-COMP:11060"/>
        <dbReference type="Rhea" id="RHEA-COMP:11605"/>
        <dbReference type="ChEBI" id="CHEBI:15378"/>
        <dbReference type="ChEBI" id="CHEBI:30013"/>
        <dbReference type="ChEBI" id="CHEBI:30616"/>
        <dbReference type="ChEBI" id="CHEBI:61977"/>
        <dbReference type="ChEBI" id="CHEBI:456216"/>
        <dbReference type="EC" id="2.7.11.1"/>
    </reaction>
</comment>
<organism evidence="13 14">
    <name type="scientific">Tetrahymena thermophila (strain SB210)</name>
    <dbReference type="NCBI Taxonomy" id="312017"/>
    <lineage>
        <taxon>Eukaryota</taxon>
        <taxon>Sar</taxon>
        <taxon>Alveolata</taxon>
        <taxon>Ciliophora</taxon>
        <taxon>Intramacronucleata</taxon>
        <taxon>Oligohymenophorea</taxon>
        <taxon>Hymenostomatida</taxon>
        <taxon>Tetrahymenina</taxon>
        <taxon>Tetrahymenidae</taxon>
        <taxon>Tetrahymena</taxon>
    </lineage>
</organism>
<comment type="catalytic activity">
    <reaction evidence="9">
        <text>L-seryl-[protein] + ATP = O-phospho-L-seryl-[protein] + ADP + H(+)</text>
        <dbReference type="Rhea" id="RHEA:17989"/>
        <dbReference type="Rhea" id="RHEA-COMP:9863"/>
        <dbReference type="Rhea" id="RHEA-COMP:11604"/>
        <dbReference type="ChEBI" id="CHEBI:15378"/>
        <dbReference type="ChEBI" id="CHEBI:29999"/>
        <dbReference type="ChEBI" id="CHEBI:30616"/>
        <dbReference type="ChEBI" id="CHEBI:83421"/>
        <dbReference type="ChEBI" id="CHEBI:456216"/>
        <dbReference type="EC" id="2.7.11.1"/>
    </reaction>
</comment>
<evidence type="ECO:0000256" key="10">
    <source>
        <dbReference type="PROSITE-ProRule" id="PRU10141"/>
    </source>
</evidence>
<dbReference type="InterPro" id="IPR000719">
    <property type="entry name" value="Prot_kinase_dom"/>
</dbReference>
<feature type="compositionally biased region" description="Basic and acidic residues" evidence="11">
    <location>
        <begin position="564"/>
        <end position="573"/>
    </location>
</feature>
<keyword evidence="3" id="KW-0723">Serine/threonine-protein kinase</keyword>
<evidence type="ECO:0000313" key="13">
    <source>
        <dbReference type="EMBL" id="EAS03793.1"/>
    </source>
</evidence>
<evidence type="ECO:0000256" key="6">
    <source>
        <dbReference type="ARBA" id="ARBA00022777"/>
    </source>
</evidence>
<feature type="region of interest" description="Disordered" evidence="11">
    <location>
        <begin position="564"/>
        <end position="629"/>
    </location>
</feature>
<feature type="compositionally biased region" description="Low complexity" evidence="11">
    <location>
        <begin position="435"/>
        <end position="452"/>
    </location>
</feature>
<keyword evidence="14" id="KW-1185">Reference proteome</keyword>
<protein>
    <recommendedName>
        <fullName evidence="2">non-specific serine/threonine protein kinase</fullName>
        <ecNumber evidence="2">2.7.11.1</ecNumber>
    </recommendedName>
</protein>
<dbReference type="GeneID" id="7827673"/>
<name>I7MM17_TETTS</name>
<dbReference type="PANTHER" id="PTHR44899:SF3">
    <property type="entry name" value="SERINE_THREONINE-PROTEIN KINASE NEK1"/>
    <property type="match status" value="1"/>
</dbReference>
<feature type="compositionally biased region" description="Low complexity" evidence="11">
    <location>
        <begin position="352"/>
        <end position="370"/>
    </location>
</feature>
<dbReference type="SMART" id="SM00220">
    <property type="entry name" value="S_TKc"/>
    <property type="match status" value="1"/>
</dbReference>
<evidence type="ECO:0000313" key="14">
    <source>
        <dbReference type="Proteomes" id="UP000009168"/>
    </source>
</evidence>
<keyword evidence="7 10" id="KW-0067">ATP-binding</keyword>
<feature type="compositionally biased region" description="Polar residues" evidence="11">
    <location>
        <begin position="7"/>
        <end position="26"/>
    </location>
</feature>
<dbReference type="SUPFAM" id="SSF56112">
    <property type="entry name" value="Protein kinase-like (PK-like)"/>
    <property type="match status" value="1"/>
</dbReference>
<dbReference type="Proteomes" id="UP000009168">
    <property type="component" value="Unassembled WGS sequence"/>
</dbReference>
<reference evidence="14" key="1">
    <citation type="journal article" date="2006" name="PLoS Biol.">
        <title>Macronuclear genome sequence of the ciliate Tetrahymena thermophila, a model eukaryote.</title>
        <authorList>
            <person name="Eisen J.A."/>
            <person name="Coyne R.S."/>
            <person name="Wu M."/>
            <person name="Wu D."/>
            <person name="Thiagarajan M."/>
            <person name="Wortman J.R."/>
            <person name="Badger J.H."/>
            <person name="Ren Q."/>
            <person name="Amedeo P."/>
            <person name="Jones K.M."/>
            <person name="Tallon L.J."/>
            <person name="Delcher A.L."/>
            <person name="Salzberg S.L."/>
            <person name="Silva J.C."/>
            <person name="Haas B.J."/>
            <person name="Majoros W.H."/>
            <person name="Farzad M."/>
            <person name="Carlton J.M."/>
            <person name="Smith R.K. Jr."/>
            <person name="Garg J."/>
            <person name="Pearlman R.E."/>
            <person name="Karrer K.M."/>
            <person name="Sun L."/>
            <person name="Manning G."/>
            <person name="Elde N.C."/>
            <person name="Turkewitz A.P."/>
            <person name="Asai D.J."/>
            <person name="Wilkes D.E."/>
            <person name="Wang Y."/>
            <person name="Cai H."/>
            <person name="Collins K."/>
            <person name="Stewart B.A."/>
            <person name="Lee S.R."/>
            <person name="Wilamowska K."/>
            <person name="Weinberg Z."/>
            <person name="Ruzzo W.L."/>
            <person name="Wloga D."/>
            <person name="Gaertig J."/>
            <person name="Frankel J."/>
            <person name="Tsao C.-C."/>
            <person name="Gorovsky M.A."/>
            <person name="Keeling P.J."/>
            <person name="Waller R.F."/>
            <person name="Patron N.J."/>
            <person name="Cherry J.M."/>
            <person name="Stover N.A."/>
            <person name="Krieger C.J."/>
            <person name="del Toro C."/>
            <person name="Ryder H.F."/>
            <person name="Williamson S.C."/>
            <person name="Barbeau R.A."/>
            <person name="Hamilton E.P."/>
            <person name="Orias E."/>
        </authorList>
    </citation>
    <scope>NUCLEOTIDE SEQUENCE [LARGE SCALE GENOMIC DNA]</scope>
    <source>
        <strain evidence="14">SB210</strain>
    </source>
</reference>
<dbReference type="OMA" id="HRHIVNY"/>
<dbReference type="InParanoid" id="I7MM17"/>
<dbReference type="HOGENOM" id="CLU_313215_0_0_1"/>
<evidence type="ECO:0000256" key="2">
    <source>
        <dbReference type="ARBA" id="ARBA00012513"/>
    </source>
</evidence>
<dbReference type="FunFam" id="3.30.200.20:FF:000097">
    <property type="entry name" value="Probable serine/threonine-protein kinase nek1"/>
    <property type="match status" value="1"/>
</dbReference>
<dbReference type="InterPro" id="IPR017441">
    <property type="entry name" value="Protein_kinase_ATP_BS"/>
</dbReference>
<feature type="compositionally biased region" description="Low complexity" evidence="11">
    <location>
        <begin position="528"/>
        <end position="541"/>
    </location>
</feature>
<accession>I7MM17</accession>
<keyword evidence="5 10" id="KW-0547">Nucleotide-binding</keyword>
<dbReference type="GO" id="GO:0004674">
    <property type="term" value="F:protein serine/threonine kinase activity"/>
    <property type="evidence" value="ECO:0007669"/>
    <property type="project" value="UniProtKB-KW"/>
</dbReference>
<feature type="compositionally biased region" description="Polar residues" evidence="11">
    <location>
        <begin position="606"/>
        <end position="629"/>
    </location>
</feature>
<feature type="domain" description="Protein kinase" evidence="12">
    <location>
        <begin position="40"/>
        <end position="296"/>
    </location>
</feature>
<evidence type="ECO:0000259" key="12">
    <source>
        <dbReference type="PROSITE" id="PS50011"/>
    </source>
</evidence>
<dbReference type="InterPro" id="IPR011009">
    <property type="entry name" value="Kinase-like_dom_sf"/>
</dbReference>